<keyword evidence="1" id="KW-0472">Membrane</keyword>
<feature type="transmembrane region" description="Helical" evidence="1">
    <location>
        <begin position="63"/>
        <end position="83"/>
    </location>
</feature>
<accession>A0ABW4ZIE1</accession>
<evidence type="ECO:0008006" key="4">
    <source>
        <dbReference type="Google" id="ProtNLM"/>
    </source>
</evidence>
<feature type="transmembrane region" description="Helical" evidence="1">
    <location>
        <begin position="298"/>
        <end position="315"/>
    </location>
</feature>
<feature type="transmembrane region" description="Helical" evidence="1">
    <location>
        <begin position="129"/>
        <end position="148"/>
    </location>
</feature>
<name>A0ABW4ZIE1_9SPHI</name>
<dbReference type="EMBL" id="JBHUHZ010000001">
    <property type="protein sequence ID" value="MFD2161660.1"/>
    <property type="molecule type" value="Genomic_DNA"/>
</dbReference>
<reference evidence="3" key="1">
    <citation type="journal article" date="2019" name="Int. J. Syst. Evol. Microbiol.">
        <title>The Global Catalogue of Microorganisms (GCM) 10K type strain sequencing project: providing services to taxonomists for standard genome sequencing and annotation.</title>
        <authorList>
            <consortium name="The Broad Institute Genomics Platform"/>
            <consortium name="The Broad Institute Genome Sequencing Center for Infectious Disease"/>
            <person name="Wu L."/>
            <person name="Ma J."/>
        </authorList>
    </citation>
    <scope>NUCLEOTIDE SEQUENCE [LARGE SCALE GENOMIC DNA]</scope>
    <source>
        <strain evidence="3">KCTC 42217</strain>
    </source>
</reference>
<keyword evidence="1" id="KW-1133">Transmembrane helix</keyword>
<dbReference type="RefSeq" id="WP_255898816.1">
    <property type="nucleotide sequence ID" value="NZ_JAFMZO010000001.1"/>
</dbReference>
<dbReference type="Proteomes" id="UP001597387">
    <property type="component" value="Unassembled WGS sequence"/>
</dbReference>
<organism evidence="2 3">
    <name type="scientific">Paradesertivirga mongoliensis</name>
    <dbReference type="NCBI Taxonomy" id="2100740"/>
    <lineage>
        <taxon>Bacteria</taxon>
        <taxon>Pseudomonadati</taxon>
        <taxon>Bacteroidota</taxon>
        <taxon>Sphingobacteriia</taxon>
        <taxon>Sphingobacteriales</taxon>
        <taxon>Sphingobacteriaceae</taxon>
        <taxon>Paradesertivirga</taxon>
    </lineage>
</organism>
<keyword evidence="1" id="KW-0812">Transmembrane</keyword>
<protein>
    <recommendedName>
        <fullName evidence="4">O-antigen polysaccharide polymerase Wzy</fullName>
    </recommendedName>
</protein>
<feature type="transmembrane region" description="Helical" evidence="1">
    <location>
        <begin position="90"/>
        <end position="109"/>
    </location>
</feature>
<evidence type="ECO:0000313" key="2">
    <source>
        <dbReference type="EMBL" id="MFD2161660.1"/>
    </source>
</evidence>
<sequence length="512" mass="58036">MEATKHLIGMPSSFALPVNRKRSGGVLDLQELKKLSKSCLLAQFCASYVHFFSSLLFPGSHSLAVTCGVLAILISLTPVFYAWSKGRFQILFSCISVFNLAPIWFLYLEAVLPGYDAFVYTKPVYRMEAFFWVSVFMIFINFFYLVLWKHMTKISIKSFSFLQDIKLKPPVYAWLTILAFAIPMLGYYFYYGSGEKLWIWLTAGRSEKGEELTAAAVGGIGAFTEPLKWVMQLTPMFGAIAFVSFRNKKHYLPVISLILSVLVVFIFFLKGSRGTMMFVAAPLLFFLFYYNWHKGIKFWITAGLMLFMIIGIMEFQVRFRGNLLDVIANPEQAAREHDLQSVTTFDPSKSHRDNNTYLFCLMLKGYPDKYEFIGFNDLLATLVNPIPRAIWPGKPVLGGSQDLDHQAQFILDGPLTMGTTSLTFSVVGEAYMAKGFFGLMVYALLLSLFMLFFDGIAYYTAGRGPLAAGMLGVGVFLSFWGFRSLFALISFLYPIVFLIVAIRMFRMLKKVL</sequence>
<feature type="transmembrane region" description="Helical" evidence="1">
    <location>
        <begin position="276"/>
        <end position="292"/>
    </location>
</feature>
<evidence type="ECO:0000256" key="1">
    <source>
        <dbReference type="SAM" id="Phobius"/>
    </source>
</evidence>
<keyword evidence="3" id="KW-1185">Reference proteome</keyword>
<comment type="caution">
    <text evidence="2">The sequence shown here is derived from an EMBL/GenBank/DDBJ whole genome shotgun (WGS) entry which is preliminary data.</text>
</comment>
<proteinExistence type="predicted"/>
<feature type="transmembrane region" description="Helical" evidence="1">
    <location>
        <begin position="480"/>
        <end position="502"/>
    </location>
</feature>
<evidence type="ECO:0000313" key="3">
    <source>
        <dbReference type="Proteomes" id="UP001597387"/>
    </source>
</evidence>
<feature type="transmembrane region" description="Helical" evidence="1">
    <location>
        <begin position="169"/>
        <end position="190"/>
    </location>
</feature>
<feature type="transmembrane region" description="Helical" evidence="1">
    <location>
        <begin position="439"/>
        <end position="460"/>
    </location>
</feature>
<feature type="transmembrane region" description="Helical" evidence="1">
    <location>
        <begin position="251"/>
        <end position="269"/>
    </location>
</feature>
<gene>
    <name evidence="2" type="ORF">ACFSJU_04595</name>
</gene>